<dbReference type="GO" id="GO:0043332">
    <property type="term" value="C:mating projection tip"/>
    <property type="evidence" value="ECO:0007669"/>
    <property type="project" value="TreeGrafter"/>
</dbReference>
<dbReference type="InterPro" id="IPR004148">
    <property type="entry name" value="BAR_dom"/>
</dbReference>
<evidence type="ECO:0000256" key="6">
    <source>
        <dbReference type="SAM" id="MobiDB-lite"/>
    </source>
</evidence>
<dbReference type="InterPro" id="IPR046982">
    <property type="entry name" value="BIN3/RVS161-like"/>
</dbReference>
<keyword evidence="4" id="KW-0206">Cytoskeleton</keyword>
<keyword evidence="3" id="KW-0963">Cytoplasm</keyword>
<dbReference type="InterPro" id="IPR027267">
    <property type="entry name" value="AH/BAR_dom_sf"/>
</dbReference>
<feature type="compositionally biased region" description="Basic and acidic residues" evidence="6">
    <location>
        <begin position="513"/>
        <end position="529"/>
    </location>
</feature>
<feature type="domain" description="SH3" evidence="7">
    <location>
        <begin position="421"/>
        <end position="480"/>
    </location>
</feature>
<feature type="compositionally biased region" description="Basic and acidic residues" evidence="6">
    <location>
        <begin position="582"/>
        <end position="607"/>
    </location>
</feature>
<feature type="region of interest" description="Disordered" evidence="6">
    <location>
        <begin position="161"/>
        <end position="181"/>
    </location>
</feature>
<dbReference type="GO" id="GO:0031097">
    <property type="term" value="C:medial cortex"/>
    <property type="evidence" value="ECO:0007669"/>
    <property type="project" value="TreeGrafter"/>
</dbReference>
<dbReference type="SMART" id="SM00326">
    <property type="entry name" value="SH3"/>
    <property type="match status" value="1"/>
</dbReference>
<dbReference type="GO" id="GO:0051666">
    <property type="term" value="P:actin cortical patch localization"/>
    <property type="evidence" value="ECO:0007669"/>
    <property type="project" value="InterPro"/>
</dbReference>
<name>K5WQW2_PHACS</name>
<evidence type="ECO:0000259" key="8">
    <source>
        <dbReference type="PROSITE" id="PS51021"/>
    </source>
</evidence>
<dbReference type="FunFam" id="2.30.30.40:FF:000072">
    <property type="entry name" value="Unconventional Myosin IB"/>
    <property type="match status" value="1"/>
</dbReference>
<dbReference type="GO" id="GO:0015629">
    <property type="term" value="C:actin cytoskeleton"/>
    <property type="evidence" value="ECO:0007669"/>
    <property type="project" value="TreeGrafter"/>
</dbReference>
<proteinExistence type="predicted"/>
<dbReference type="PRINTS" id="PR00499">
    <property type="entry name" value="P67PHOX"/>
</dbReference>
<dbReference type="GO" id="GO:1990528">
    <property type="term" value="C:Rvs161p-Rvs167p complex"/>
    <property type="evidence" value="ECO:0007669"/>
    <property type="project" value="TreeGrafter"/>
</dbReference>
<feature type="compositionally biased region" description="Polar residues" evidence="6">
    <location>
        <begin position="497"/>
        <end position="506"/>
    </location>
</feature>
<evidence type="ECO:0000259" key="7">
    <source>
        <dbReference type="PROSITE" id="PS50002"/>
    </source>
</evidence>
<protein>
    <recommendedName>
        <fullName evidence="11">BAR-domain-containing protein</fullName>
    </recommendedName>
</protein>
<dbReference type="InterPro" id="IPR036028">
    <property type="entry name" value="SH3-like_dom_sf"/>
</dbReference>
<dbReference type="Proteomes" id="UP000008370">
    <property type="component" value="Unassembled WGS sequence"/>
</dbReference>
<feature type="compositionally biased region" description="Basic and acidic residues" evidence="6">
    <location>
        <begin position="317"/>
        <end position="343"/>
    </location>
</feature>
<dbReference type="Pfam" id="PF00018">
    <property type="entry name" value="SH3_1"/>
    <property type="match status" value="1"/>
</dbReference>
<evidence type="ECO:0000256" key="5">
    <source>
        <dbReference type="PROSITE-ProRule" id="PRU00192"/>
    </source>
</evidence>
<dbReference type="STRING" id="650164.K5WQW2"/>
<dbReference type="SUPFAM" id="SSF103657">
    <property type="entry name" value="BAR/IMD domain-like"/>
    <property type="match status" value="1"/>
</dbReference>
<reference evidence="9 10" key="1">
    <citation type="journal article" date="2012" name="BMC Genomics">
        <title>Comparative genomics of the white-rot fungi, Phanerochaete carnosa and P. chrysosporium, to elucidate the genetic basis of the distinct wood types they colonize.</title>
        <authorList>
            <person name="Suzuki H."/>
            <person name="MacDonald J."/>
            <person name="Syed K."/>
            <person name="Salamov A."/>
            <person name="Hori C."/>
            <person name="Aerts A."/>
            <person name="Henrissat B."/>
            <person name="Wiebenga A."/>
            <person name="vanKuyk P.A."/>
            <person name="Barry K."/>
            <person name="Lindquist E."/>
            <person name="LaButti K."/>
            <person name="Lapidus A."/>
            <person name="Lucas S."/>
            <person name="Coutinho P."/>
            <person name="Gong Y."/>
            <person name="Samejima M."/>
            <person name="Mahadevan R."/>
            <person name="Abou-Zaid M."/>
            <person name="de Vries R.P."/>
            <person name="Igarashi K."/>
            <person name="Yadav J.S."/>
            <person name="Grigoriev I.V."/>
            <person name="Master E.R."/>
        </authorList>
    </citation>
    <scope>NUCLEOTIDE SEQUENCE [LARGE SCALE GENOMIC DNA]</scope>
    <source>
        <strain evidence="9 10">HHB-10118-sp</strain>
    </source>
</reference>
<evidence type="ECO:0000313" key="10">
    <source>
        <dbReference type="Proteomes" id="UP000008370"/>
    </source>
</evidence>
<evidence type="ECO:0008006" key="11">
    <source>
        <dbReference type="Google" id="ProtNLM"/>
    </source>
</evidence>
<dbReference type="AlphaFoldDB" id="K5WQW2"/>
<dbReference type="FunCoup" id="K5WQW2">
    <property type="interactions" value="354"/>
</dbReference>
<feature type="region of interest" description="Disordered" evidence="6">
    <location>
        <begin position="482"/>
        <end position="702"/>
    </location>
</feature>
<dbReference type="PROSITE" id="PS51021">
    <property type="entry name" value="BAR"/>
    <property type="match status" value="1"/>
</dbReference>
<dbReference type="InterPro" id="IPR001452">
    <property type="entry name" value="SH3_domain"/>
</dbReference>
<feature type="domain" description="BAR" evidence="8">
    <location>
        <begin position="14"/>
        <end position="246"/>
    </location>
</feature>
<dbReference type="Gene3D" id="2.30.30.40">
    <property type="entry name" value="SH3 Domains"/>
    <property type="match status" value="1"/>
</dbReference>
<dbReference type="CDD" id="cd00174">
    <property type="entry name" value="SH3"/>
    <property type="match status" value="1"/>
</dbReference>
<sequence>MASKQLGKLRQWAGEVISVRDKTVLSEEFRELEHDVELRRRGLSRLHVASQDYRRALSKKRVSEAVDHDEKLMSIDALGVVMIQHGEEFGDDSAFGTSLVSLGRAHCQIATLQESYSVLFQDTYLASLQRAEDDIKEYQAQRKKLDSRRLAFDAAGSKLEKVRNGKKEKEKEKQEAEDDYDISKSRYEECAEDVRARMCAIQEAEIDQLRDLTSFLDTELHFVEQYLEVLREVKVGWVDDATLASMERSSRSRPQPPISELRPIRERRKSVSNKAAAGSDDSSAEEEASTKPSHKKSLSMRKPDSGTSSKPPSRPPSRNERKRVESGAGIKTDKEKDKHEKSSRMSVADWASSKMGSLTGRGKKEKHADALIQDNETDSDSDDARTQKARRQSTSSRSSPTKTKTTPNASPLPPSRTLRLPAKKVALALHDFRAASQDELSFKAGDQINVLSEVLDGWWMGELNSKTGLFPTTYTEIINASSSSLTSKPRLPPRPTFTPNGSQPGSRASPAPSHEDLTPAPEQKQRDPPKWLSIQPTGDSLAESEDGAHPFGDHLVASSRSPLNGTFYAESVASSGDEDEGHDDHDDHDDRAGVRRLVEPREEDGAHQHPAHGNGRLDDESKAPRAVRPALPSRQPSSAKRPPPPPPPPRRATLPGSAPPIPSRPGGGIGSMPSSQSTSTNASFVSIGSGVAGDGLTGSPFD</sequence>
<comment type="subcellular location">
    <subcellularLocation>
        <location evidence="1">Cytoplasm</location>
        <location evidence="1">Cytoskeleton</location>
    </subcellularLocation>
</comment>
<dbReference type="GO" id="GO:0006897">
    <property type="term" value="P:endocytosis"/>
    <property type="evidence" value="ECO:0007669"/>
    <property type="project" value="InterPro"/>
</dbReference>
<evidence type="ECO:0000256" key="4">
    <source>
        <dbReference type="ARBA" id="ARBA00023212"/>
    </source>
</evidence>
<dbReference type="KEGG" id="pco:PHACADRAFT_176772"/>
<dbReference type="PANTHER" id="PTHR47174:SF3">
    <property type="entry name" value="BRIDGING INTEGRATOR 3"/>
    <property type="match status" value="1"/>
</dbReference>
<dbReference type="PANTHER" id="PTHR47174">
    <property type="entry name" value="BRIDGING INTEGRATOR 3"/>
    <property type="match status" value="1"/>
</dbReference>
<dbReference type="Gene3D" id="1.20.1270.60">
    <property type="entry name" value="Arfaptin homology (AH) domain/BAR domain"/>
    <property type="match status" value="1"/>
</dbReference>
<evidence type="ECO:0000256" key="2">
    <source>
        <dbReference type="ARBA" id="ARBA00022443"/>
    </source>
</evidence>
<dbReference type="InParanoid" id="K5WQW2"/>
<feature type="region of interest" description="Disordered" evidence="6">
    <location>
        <begin position="245"/>
        <end position="418"/>
    </location>
</feature>
<dbReference type="PRINTS" id="PR00452">
    <property type="entry name" value="SH3DOMAIN"/>
</dbReference>
<feature type="compositionally biased region" description="Basic and acidic residues" evidence="6">
    <location>
        <begin position="161"/>
        <end position="174"/>
    </location>
</feature>
<evidence type="ECO:0000256" key="3">
    <source>
        <dbReference type="ARBA" id="ARBA00022490"/>
    </source>
</evidence>
<dbReference type="RefSeq" id="XP_007399091.1">
    <property type="nucleotide sequence ID" value="XM_007399029.1"/>
</dbReference>
<feature type="compositionally biased region" description="Pro residues" evidence="6">
    <location>
        <begin position="641"/>
        <end position="650"/>
    </location>
</feature>
<organism evidence="9 10">
    <name type="scientific">Phanerochaete carnosa (strain HHB-10118-sp)</name>
    <name type="common">White-rot fungus</name>
    <name type="synonym">Peniophora carnosa</name>
    <dbReference type="NCBI Taxonomy" id="650164"/>
    <lineage>
        <taxon>Eukaryota</taxon>
        <taxon>Fungi</taxon>
        <taxon>Dikarya</taxon>
        <taxon>Basidiomycota</taxon>
        <taxon>Agaricomycotina</taxon>
        <taxon>Agaricomycetes</taxon>
        <taxon>Polyporales</taxon>
        <taxon>Phanerochaetaceae</taxon>
        <taxon>Phanerochaete</taxon>
    </lineage>
</organism>
<dbReference type="GO" id="GO:0097320">
    <property type="term" value="P:plasma membrane tubulation"/>
    <property type="evidence" value="ECO:0007669"/>
    <property type="project" value="TreeGrafter"/>
</dbReference>
<dbReference type="PROSITE" id="PS50002">
    <property type="entry name" value="SH3"/>
    <property type="match status" value="1"/>
</dbReference>
<accession>K5WQW2</accession>
<keyword evidence="2 5" id="KW-0728">SH3 domain</keyword>
<evidence type="ECO:0000313" key="9">
    <source>
        <dbReference type="EMBL" id="EKM52757.1"/>
    </source>
</evidence>
<dbReference type="HOGENOM" id="CLU_008936_0_0_1"/>
<dbReference type="EMBL" id="JH930475">
    <property type="protein sequence ID" value="EKM52757.1"/>
    <property type="molecule type" value="Genomic_DNA"/>
</dbReference>
<dbReference type="SMART" id="SM00721">
    <property type="entry name" value="BAR"/>
    <property type="match status" value="1"/>
</dbReference>
<dbReference type="SUPFAM" id="SSF50044">
    <property type="entry name" value="SH3-domain"/>
    <property type="match status" value="1"/>
</dbReference>
<dbReference type="Pfam" id="PF03114">
    <property type="entry name" value="BAR"/>
    <property type="match status" value="1"/>
</dbReference>
<keyword evidence="10" id="KW-1185">Reference proteome</keyword>
<evidence type="ECO:0000256" key="1">
    <source>
        <dbReference type="ARBA" id="ARBA00004245"/>
    </source>
</evidence>
<feature type="compositionally biased region" description="Low complexity" evidence="6">
    <location>
        <begin position="392"/>
        <end position="418"/>
    </location>
</feature>
<dbReference type="OrthoDB" id="10263741at2759"/>
<gene>
    <name evidence="9" type="ORF">PHACADRAFT_176772</name>
</gene>
<dbReference type="GeneID" id="18909759"/>
<dbReference type="GO" id="GO:0008289">
    <property type="term" value="F:lipid binding"/>
    <property type="evidence" value="ECO:0007669"/>
    <property type="project" value="TreeGrafter"/>
</dbReference>